<dbReference type="GO" id="GO:0005829">
    <property type="term" value="C:cytosol"/>
    <property type="evidence" value="ECO:0007669"/>
    <property type="project" value="TreeGrafter"/>
</dbReference>
<organism evidence="2 3">
    <name type="scientific">Jiangella anatolica</name>
    <dbReference type="NCBI Taxonomy" id="2670374"/>
    <lineage>
        <taxon>Bacteria</taxon>
        <taxon>Bacillati</taxon>
        <taxon>Actinomycetota</taxon>
        <taxon>Actinomycetes</taxon>
        <taxon>Jiangellales</taxon>
        <taxon>Jiangellaceae</taxon>
        <taxon>Jiangella</taxon>
    </lineage>
</organism>
<sequence length="324" mass="34016">MEQRRLGGSGLSVSRLGLGTLTWGRDTDQHDAREQLKAFADVGGTLVDTAAAYGGGESERLIGALLDSAVARENLVIATKAGSPGPAAGRGRADVSRKALLDQLDDSLDRLDLDYVDLWQVSAWSDGTPLEETLGALEHAVTSGRARYAGISNYAGWQTAAAAVHQRAVAGPQAPLVSTQVEYSLLERGVEREALPAATRFGLGVLAWSPLGRGVLTGKYRSGTPADSRAATTHFAPFVDKYLDARSAKIVDAVCTAADGLDALPLEVALTWVRDRPGVTAAIVGARTAGQLRDVLGSDDLSLPEEIRAALDEVSALDLGYPET</sequence>
<reference evidence="2 3" key="1">
    <citation type="submission" date="2018-01" db="EMBL/GenBank/DDBJ databases">
        <title>Draft genome sequence of Jiangella sp. GTF31.</title>
        <authorList>
            <person name="Sahin N."/>
            <person name="Ay H."/>
            <person name="Saygin H."/>
        </authorList>
    </citation>
    <scope>NUCLEOTIDE SEQUENCE [LARGE SCALE GENOMIC DNA]</scope>
    <source>
        <strain evidence="2 3">GTF31</strain>
    </source>
</reference>
<dbReference type="AlphaFoldDB" id="A0A2W2BUP1"/>
<dbReference type="InterPro" id="IPR050523">
    <property type="entry name" value="AKR_Detox_Biosynth"/>
</dbReference>
<protein>
    <submittedName>
        <fullName evidence="2">Aldo/keto reductase</fullName>
    </submittedName>
</protein>
<name>A0A2W2BUP1_9ACTN</name>
<dbReference type="PANTHER" id="PTHR43364:SF18">
    <property type="entry name" value="OXIDOREDUCTASE"/>
    <property type="match status" value="1"/>
</dbReference>
<gene>
    <name evidence="2" type="ORF">C1I92_31455</name>
</gene>
<evidence type="ECO:0000259" key="1">
    <source>
        <dbReference type="Pfam" id="PF00248"/>
    </source>
</evidence>
<dbReference type="SUPFAM" id="SSF51430">
    <property type="entry name" value="NAD(P)-linked oxidoreductase"/>
    <property type="match status" value="1"/>
</dbReference>
<comment type="caution">
    <text evidence="2">The sequence shown here is derived from an EMBL/GenBank/DDBJ whole genome shotgun (WGS) entry which is preliminary data.</text>
</comment>
<dbReference type="Proteomes" id="UP000248764">
    <property type="component" value="Unassembled WGS sequence"/>
</dbReference>
<dbReference type="RefSeq" id="WP_111258580.1">
    <property type="nucleotide sequence ID" value="NZ_POTW01000144.1"/>
</dbReference>
<feature type="domain" description="NADP-dependent oxidoreductase" evidence="1">
    <location>
        <begin position="15"/>
        <end position="315"/>
    </location>
</feature>
<evidence type="ECO:0000313" key="2">
    <source>
        <dbReference type="EMBL" id="PZF79377.1"/>
    </source>
</evidence>
<keyword evidence="3" id="KW-1185">Reference proteome</keyword>
<dbReference type="Gene3D" id="3.20.20.100">
    <property type="entry name" value="NADP-dependent oxidoreductase domain"/>
    <property type="match status" value="1"/>
</dbReference>
<dbReference type="PANTHER" id="PTHR43364">
    <property type="entry name" value="NADH-SPECIFIC METHYLGLYOXAL REDUCTASE-RELATED"/>
    <property type="match status" value="1"/>
</dbReference>
<proteinExistence type="predicted"/>
<dbReference type="Pfam" id="PF00248">
    <property type="entry name" value="Aldo_ket_red"/>
    <property type="match status" value="1"/>
</dbReference>
<dbReference type="EMBL" id="POTW01000144">
    <property type="protein sequence ID" value="PZF79377.1"/>
    <property type="molecule type" value="Genomic_DNA"/>
</dbReference>
<dbReference type="InterPro" id="IPR023210">
    <property type="entry name" value="NADP_OxRdtase_dom"/>
</dbReference>
<dbReference type="InterPro" id="IPR036812">
    <property type="entry name" value="NAD(P)_OxRdtase_dom_sf"/>
</dbReference>
<accession>A0A2W2BUP1</accession>
<evidence type="ECO:0000313" key="3">
    <source>
        <dbReference type="Proteomes" id="UP000248764"/>
    </source>
</evidence>